<dbReference type="EMBL" id="MG702567">
    <property type="protein sequence ID" value="AUO15206.1"/>
    <property type="molecule type" value="Genomic_DNA"/>
</dbReference>
<evidence type="ECO:0000313" key="1">
    <source>
        <dbReference type="EMBL" id="AUO15206.1"/>
    </source>
</evidence>
<name>A0A2I6SCC7_9VIRU</name>
<reference evidence="1" key="1">
    <citation type="submission" date="2017-12" db="EMBL/GenBank/DDBJ databases">
        <authorList>
            <person name="Katneni V.K."/>
            <person name="Shekhar M.S."/>
            <person name="Otta S.K."/>
            <person name="Karthic K."/>
            <person name="Jangam A.K."/>
            <person name="Gopikrishna G."/>
            <person name="Vijayan K.K."/>
        </authorList>
    </citation>
    <scope>NUCLEOTIDE SEQUENCE [LARGE SCALE GENOMIC DNA]</scope>
    <source>
        <strain evidence="1">IN_AP4RU</strain>
    </source>
</reference>
<organism evidence="1">
    <name type="scientific">White spot syndrome virus</name>
    <dbReference type="NCBI Taxonomy" id="342409"/>
    <lineage>
        <taxon>Viruses</taxon>
        <taxon>Viruses incertae sedis</taxon>
        <taxon>Naldaviricetes</taxon>
        <taxon>Nimaviridae</taxon>
        <taxon>Whispovirus</taxon>
    </lineage>
</organism>
<proteinExistence type="predicted"/>
<protein>
    <submittedName>
        <fullName evidence="1">WSSV439</fullName>
    </submittedName>
</protein>
<sequence length="45" mass="5288">MTQKRAAPPPEDEEEDDFYRKSVPHLHLRMKKRMISTAKACRTST</sequence>
<dbReference type="Proteomes" id="UP000267352">
    <property type="component" value="Segment"/>
</dbReference>
<accession>A0A2I6SCC7</accession>
<reference evidence="1" key="2">
    <citation type="journal article" date="2018" name="Genome Announc.">
        <title>First Report of a Complete Genome Sequence of White spot syndrome virus from India.</title>
        <authorList>
            <person name="Vinaya Kumar K."/>
            <person name="Shekhar M.S."/>
            <person name="Otta S.K."/>
            <person name="Karthic K."/>
            <person name="Ashok Kumar J."/>
            <person name="Gopikrishna G."/>
            <person name="Vijayan K.K."/>
        </authorList>
    </citation>
    <scope>NUCLEOTIDE SEQUENCE</scope>
    <source>
        <strain evidence="1">IN_AP4RU</strain>
    </source>
</reference>